<comment type="caution">
    <text evidence="2">The sequence shown here is derived from an EMBL/GenBank/DDBJ whole genome shotgun (WGS) entry which is preliminary data.</text>
</comment>
<dbReference type="InterPro" id="IPR052025">
    <property type="entry name" value="Xyloglucanase_GH74"/>
</dbReference>
<accession>A0A556QL25</accession>
<keyword evidence="1" id="KW-0732">Signal</keyword>
<dbReference type="RefSeq" id="WP_144353749.1">
    <property type="nucleotide sequence ID" value="NZ_CBCRVV010000026.1"/>
</dbReference>
<evidence type="ECO:0000256" key="1">
    <source>
        <dbReference type="SAM" id="SignalP"/>
    </source>
</evidence>
<reference evidence="2 3" key="1">
    <citation type="submission" date="2019-07" db="EMBL/GenBank/DDBJ databases">
        <title>Description of 53C-WASEF.</title>
        <authorList>
            <person name="Pitt A."/>
            <person name="Hahn M.W."/>
        </authorList>
    </citation>
    <scope>NUCLEOTIDE SEQUENCE [LARGE SCALE GENOMIC DNA]</scope>
    <source>
        <strain evidence="2 3">53C-WASEF</strain>
    </source>
</reference>
<dbReference type="InterPro" id="IPR015943">
    <property type="entry name" value="WD40/YVTN_repeat-like_dom_sf"/>
</dbReference>
<dbReference type="OrthoDB" id="9757947at2"/>
<dbReference type="GO" id="GO:0010411">
    <property type="term" value="P:xyloglucan metabolic process"/>
    <property type="evidence" value="ECO:0007669"/>
    <property type="project" value="TreeGrafter"/>
</dbReference>
<feature type="chain" id="PRO_5021958575" evidence="1">
    <location>
        <begin position="28"/>
        <end position="736"/>
    </location>
</feature>
<dbReference type="AlphaFoldDB" id="A0A556QL25"/>
<gene>
    <name evidence="2" type="ORF">FPL22_14725</name>
</gene>
<dbReference type="Gene3D" id="2.130.10.10">
    <property type="entry name" value="YVTN repeat-like/Quinoprotein amine dehydrogenase"/>
    <property type="match status" value="2"/>
</dbReference>
<dbReference type="Proteomes" id="UP000315648">
    <property type="component" value="Unassembled WGS sequence"/>
</dbReference>
<protein>
    <submittedName>
        <fullName evidence="2">Sialidase</fullName>
    </submittedName>
</protein>
<name>A0A556QL25_9BACT</name>
<sequence length="736" mass="79445">MKPMIPDWTVWMAAALSVLSGLSVVHGADVSADYTWKPMKIGGGGWVTGLDINPTHKDVRYVRTDVSGAYRWEAATSSWRQVVTASSMPSGSVAYGKYSGVDSLVSAPSKPDIAYMAFAGKPYGVAEGNIYKSVNRGDTWTPTNFGEKKVAMEPNGEGRQEGERLAVDPLNSDVVYYGSMSDGLWTTRDAGVSWTRVAGLPTGAPNHGVNTVVFDRDPSNRGSKTKVLYATVDGEGIYRSADAGETWRKISDAGPATAGRPRDAEIGPDGTYFVAYDNDKGATGAVWKYSRAGVWTDITPTGKEGGSQSYADLAVDPNDARHVVVMRNGGKVFVSKDQGATWDYHTFQLTSPNVQWQGVQANYWLSVGEIAFDPFEPGKLWFAEGFGVWWAKDLRTPQIEWHSASEGIEEMCGNDVIAPPGGKPVAAMWDLGAFYFEDVDTYTAVRSQPGFMSAWALDWCAADPKFVVGVFRSHLDFVPKANSSGYSTDGGRTWTRFEALENGTAPKELEYGVIAVSANSTDKIVWSPAHEKMPYYTTDCGVTWKQSSFGGPAKTGFNSHPSPQKPLCADRVLADTFYFYLPKEGVYRSTDGGANFARVGNPVSMRYNSILKSTPGKAGDLWFAEGIGAGLWHSTDGGATWRAAPGVEKAFNVGLGKSQKPGGYPSVYVAGVMRGETGIFRSTDEGKTWDKIGTYPLGIFDWIDGLDGDKDVFGKVYVGFAGAGFSYGAVTTSGEK</sequence>
<dbReference type="EMBL" id="VMBG01000002">
    <property type="protein sequence ID" value="TSJ77346.1"/>
    <property type="molecule type" value="Genomic_DNA"/>
</dbReference>
<dbReference type="SUPFAM" id="SSF110296">
    <property type="entry name" value="Oligoxyloglucan reducing end-specific cellobiohydrolase"/>
    <property type="match status" value="2"/>
</dbReference>
<keyword evidence="3" id="KW-1185">Reference proteome</keyword>
<feature type="signal peptide" evidence="1">
    <location>
        <begin position="1"/>
        <end position="27"/>
    </location>
</feature>
<dbReference type="PANTHER" id="PTHR43739">
    <property type="entry name" value="XYLOGLUCANASE (EUROFUNG)"/>
    <property type="match status" value="1"/>
</dbReference>
<dbReference type="CDD" id="cd15482">
    <property type="entry name" value="Sialidase_non-viral"/>
    <property type="match status" value="1"/>
</dbReference>
<organism evidence="2 3">
    <name type="scientific">Rariglobus hedericola</name>
    <dbReference type="NCBI Taxonomy" id="2597822"/>
    <lineage>
        <taxon>Bacteria</taxon>
        <taxon>Pseudomonadati</taxon>
        <taxon>Verrucomicrobiota</taxon>
        <taxon>Opitutia</taxon>
        <taxon>Opitutales</taxon>
        <taxon>Opitutaceae</taxon>
        <taxon>Rariglobus</taxon>
    </lineage>
</organism>
<evidence type="ECO:0000313" key="2">
    <source>
        <dbReference type="EMBL" id="TSJ77346.1"/>
    </source>
</evidence>
<dbReference type="PANTHER" id="PTHR43739:SF5">
    <property type="entry name" value="EXO-ALPHA-SIALIDASE"/>
    <property type="match status" value="1"/>
</dbReference>
<evidence type="ECO:0000313" key="3">
    <source>
        <dbReference type="Proteomes" id="UP000315648"/>
    </source>
</evidence>
<proteinExistence type="predicted"/>